<organism evidence="2">
    <name type="scientific">Acidithiobacillus sulfuriphilus</name>
    <dbReference type="NCBI Taxonomy" id="1867749"/>
    <lineage>
        <taxon>Bacteria</taxon>
        <taxon>Pseudomonadati</taxon>
        <taxon>Pseudomonadota</taxon>
        <taxon>Acidithiobacillia</taxon>
        <taxon>Acidithiobacillales</taxon>
        <taxon>Acidithiobacillaceae</taxon>
        <taxon>Acidithiobacillus</taxon>
    </lineage>
</organism>
<feature type="region of interest" description="Disordered" evidence="1">
    <location>
        <begin position="14"/>
        <end position="36"/>
    </location>
</feature>
<name>A0A3M8QZ79_9PROT</name>
<reference evidence="2" key="1">
    <citation type="submission" date="2018-10" db="EMBL/GenBank/DDBJ databases">
        <title>Acidithiobacillus sulfuriphilus sp. nov.: an extremely acidophilic sulfur-oxidizing chemolithotroph isolated from a neutral pH environment.</title>
        <authorList>
            <person name="Falagan C."/>
            <person name="Moya-Beltran A."/>
            <person name="Quatrini R."/>
            <person name="Johnson D.B."/>
        </authorList>
    </citation>
    <scope>NUCLEOTIDE SEQUENCE [LARGE SCALE GENOMIC DNA]</scope>
    <source>
        <strain evidence="2">CJ-2</strain>
    </source>
</reference>
<dbReference type="EMBL" id="RIZI01000167">
    <property type="protein sequence ID" value="RNF61628.1"/>
    <property type="molecule type" value="Genomic_DNA"/>
</dbReference>
<evidence type="ECO:0000256" key="1">
    <source>
        <dbReference type="SAM" id="MobiDB-lite"/>
    </source>
</evidence>
<dbReference type="RefSeq" id="WP_123103894.1">
    <property type="nucleotide sequence ID" value="NZ_CP127527.1"/>
</dbReference>
<comment type="caution">
    <text evidence="2">The sequence shown here is derived from an EMBL/GenBank/DDBJ whole genome shotgun (WGS) entry which is preliminary data.</text>
</comment>
<dbReference type="AlphaFoldDB" id="A0A3M8QZ79"/>
<gene>
    <name evidence="2" type="ORF">EC580_08040</name>
</gene>
<accession>A0A3M8QZ79</accession>
<proteinExistence type="predicted"/>
<feature type="compositionally biased region" description="Basic and acidic residues" evidence="1">
    <location>
        <begin position="25"/>
        <end position="36"/>
    </location>
</feature>
<protein>
    <submittedName>
        <fullName evidence="2">Uncharacterized protein</fullName>
    </submittedName>
</protein>
<sequence length="73" mass="8458">MGAWQSAMPAIPNRYSLASRHGPGRRTEEENAEGRPVREMANAFPEKQFPFFLIWINDYQSVLINYSRQPFPS</sequence>
<evidence type="ECO:0000313" key="2">
    <source>
        <dbReference type="EMBL" id="RNF61628.1"/>
    </source>
</evidence>